<organism evidence="1 2">
    <name type="scientific">Klebsiella pneumoniae</name>
    <dbReference type="NCBI Taxonomy" id="573"/>
    <lineage>
        <taxon>Bacteria</taxon>
        <taxon>Pseudomonadati</taxon>
        <taxon>Pseudomonadota</taxon>
        <taxon>Gammaproteobacteria</taxon>
        <taxon>Enterobacterales</taxon>
        <taxon>Enterobacteriaceae</taxon>
        <taxon>Klebsiella/Raoultella group</taxon>
        <taxon>Klebsiella</taxon>
        <taxon>Klebsiella pneumoniae complex</taxon>
    </lineage>
</organism>
<evidence type="ECO:0000313" key="2">
    <source>
        <dbReference type="Proteomes" id="UP001244490"/>
    </source>
</evidence>
<gene>
    <name evidence="1" type="ORF">Q6294_34745</name>
</gene>
<proteinExistence type="predicted"/>
<evidence type="ECO:0000313" key="1">
    <source>
        <dbReference type="EMBL" id="MDP0972091.1"/>
    </source>
</evidence>
<feature type="non-terminal residue" evidence="1">
    <location>
        <position position="1"/>
    </location>
</feature>
<dbReference type="Gene3D" id="3.50.50.100">
    <property type="match status" value="1"/>
</dbReference>
<protein>
    <submittedName>
        <fullName evidence="1">Uncharacterized protein</fullName>
    </submittedName>
</protein>
<reference evidence="1" key="1">
    <citation type="submission" date="2023-07" db="EMBL/GenBank/DDBJ databases">
        <authorList>
            <person name="Peng Z."/>
        </authorList>
    </citation>
    <scope>NUCLEOTIDE SEQUENCE</scope>
    <source>
        <strain evidence="1">KP219</strain>
    </source>
</reference>
<comment type="caution">
    <text evidence="1">The sequence shown here is derived from an EMBL/GenBank/DDBJ whole genome shotgun (WGS) entry which is preliminary data.</text>
</comment>
<dbReference type="EMBL" id="JAUUIA010001664">
    <property type="protein sequence ID" value="MDP0972091.1"/>
    <property type="molecule type" value="Genomic_DNA"/>
</dbReference>
<dbReference type="Proteomes" id="UP001244490">
    <property type="component" value="Unassembled WGS sequence"/>
</dbReference>
<dbReference type="AlphaFoldDB" id="A0AAW8ALQ6"/>
<accession>A0AAW8ALQ6</accession>
<name>A0AAW8ALQ6_KLEPN</name>
<sequence length="76" mass="7698">AGVCVAIPPVEATPLPVGAPKTGYMIESMVSAIVKNIEADLAGKPAEAQATWNAICLADLGDTGVAFVALPQIPPR</sequence>
<feature type="non-terminal residue" evidence="1">
    <location>
        <position position="76"/>
    </location>
</feature>